<accession>A0A820P6J7</accession>
<dbReference type="Proteomes" id="UP000663868">
    <property type="component" value="Unassembled WGS sequence"/>
</dbReference>
<gene>
    <name evidence="2" type="ORF">KXQ929_LOCUS51156</name>
</gene>
<reference evidence="2" key="1">
    <citation type="submission" date="2021-02" db="EMBL/GenBank/DDBJ databases">
        <authorList>
            <person name="Nowell W R."/>
        </authorList>
    </citation>
    <scope>NUCLEOTIDE SEQUENCE</scope>
</reference>
<organism evidence="2 3">
    <name type="scientific">Adineta steineri</name>
    <dbReference type="NCBI Taxonomy" id="433720"/>
    <lineage>
        <taxon>Eukaryota</taxon>
        <taxon>Metazoa</taxon>
        <taxon>Spiralia</taxon>
        <taxon>Gnathifera</taxon>
        <taxon>Rotifera</taxon>
        <taxon>Eurotatoria</taxon>
        <taxon>Bdelloidea</taxon>
        <taxon>Adinetida</taxon>
        <taxon>Adinetidae</taxon>
        <taxon>Adineta</taxon>
    </lineage>
</organism>
<sequence length="87" mass="10016">MRYVAHAVIPDRFEPVRINIQGELIRNLGTMNNKNSRKADSDDEEEQSGFKRTGHTAMNIYQQRQQKRIKLYSNGSNTDLSIPPVLN</sequence>
<protein>
    <submittedName>
        <fullName evidence="2">Uncharacterized protein</fullName>
    </submittedName>
</protein>
<dbReference type="EMBL" id="CAJOBB010024800">
    <property type="protein sequence ID" value="CAF4403423.1"/>
    <property type="molecule type" value="Genomic_DNA"/>
</dbReference>
<name>A0A820P6J7_9BILA</name>
<dbReference type="AlphaFoldDB" id="A0A820P6J7"/>
<evidence type="ECO:0000256" key="1">
    <source>
        <dbReference type="SAM" id="MobiDB-lite"/>
    </source>
</evidence>
<evidence type="ECO:0000313" key="2">
    <source>
        <dbReference type="EMBL" id="CAF4403423.1"/>
    </source>
</evidence>
<feature type="region of interest" description="Disordered" evidence="1">
    <location>
        <begin position="31"/>
        <end position="58"/>
    </location>
</feature>
<comment type="caution">
    <text evidence="2">The sequence shown here is derived from an EMBL/GenBank/DDBJ whole genome shotgun (WGS) entry which is preliminary data.</text>
</comment>
<evidence type="ECO:0000313" key="3">
    <source>
        <dbReference type="Proteomes" id="UP000663868"/>
    </source>
</evidence>
<proteinExistence type="predicted"/>